<dbReference type="EMBL" id="JACAZE010000001">
    <property type="protein sequence ID" value="KAF7322279.1"/>
    <property type="molecule type" value="Genomic_DNA"/>
</dbReference>
<dbReference type="InterPro" id="IPR003779">
    <property type="entry name" value="CMD-like"/>
</dbReference>
<evidence type="ECO:0000259" key="3">
    <source>
        <dbReference type="Pfam" id="PF12697"/>
    </source>
</evidence>
<evidence type="ECO:0000259" key="2">
    <source>
        <dbReference type="Pfam" id="PF02627"/>
    </source>
</evidence>
<dbReference type="SUPFAM" id="SSF53474">
    <property type="entry name" value="alpha/beta-Hydrolases"/>
    <property type="match status" value="1"/>
</dbReference>
<dbReference type="Gene3D" id="3.40.50.1820">
    <property type="entry name" value="alpha/beta hydrolase"/>
    <property type="match status" value="1"/>
</dbReference>
<name>A0A8H6TSH7_MYCCL</name>
<dbReference type="PANTHER" id="PTHR34846">
    <property type="entry name" value="4-CARBOXYMUCONOLACTONE DECARBOXYLASE FAMILY PROTEIN (AFU_ORTHOLOGUE AFUA_6G11590)"/>
    <property type="match status" value="1"/>
</dbReference>
<comment type="caution">
    <text evidence="4">The sequence shown here is derived from an EMBL/GenBank/DDBJ whole genome shotgun (WGS) entry which is preliminary data.</text>
</comment>
<protein>
    <submittedName>
        <fullName evidence="4">Carboxymuconolactone decarboxylase</fullName>
    </submittedName>
</protein>
<proteinExistence type="predicted"/>
<dbReference type="Pfam" id="PF12697">
    <property type="entry name" value="Abhydrolase_6"/>
    <property type="match status" value="1"/>
</dbReference>
<evidence type="ECO:0000256" key="1">
    <source>
        <dbReference type="SAM" id="MobiDB-lite"/>
    </source>
</evidence>
<dbReference type="InterPro" id="IPR029032">
    <property type="entry name" value="AhpD-like"/>
</dbReference>
<accession>A0A8H6TSH7</accession>
<dbReference type="InterPro" id="IPR029058">
    <property type="entry name" value="AB_hydrolase_fold"/>
</dbReference>
<evidence type="ECO:0000313" key="4">
    <source>
        <dbReference type="EMBL" id="KAF7322279.1"/>
    </source>
</evidence>
<gene>
    <name evidence="4" type="ORF">HMN09_00005300</name>
</gene>
<organism evidence="4 5">
    <name type="scientific">Mycena chlorophos</name>
    <name type="common">Agaric fungus</name>
    <name type="synonym">Agaricus chlorophos</name>
    <dbReference type="NCBI Taxonomy" id="658473"/>
    <lineage>
        <taxon>Eukaryota</taxon>
        <taxon>Fungi</taxon>
        <taxon>Dikarya</taxon>
        <taxon>Basidiomycota</taxon>
        <taxon>Agaricomycotina</taxon>
        <taxon>Agaricomycetes</taxon>
        <taxon>Agaricomycetidae</taxon>
        <taxon>Agaricales</taxon>
        <taxon>Marasmiineae</taxon>
        <taxon>Mycenaceae</taxon>
        <taxon>Mycena</taxon>
    </lineage>
</organism>
<dbReference type="Pfam" id="PF02627">
    <property type="entry name" value="CMD"/>
    <property type="match status" value="1"/>
</dbReference>
<feature type="region of interest" description="Disordered" evidence="1">
    <location>
        <begin position="1"/>
        <end position="20"/>
    </location>
</feature>
<feature type="domain" description="AB hydrolase-1" evidence="3">
    <location>
        <begin position="254"/>
        <end position="489"/>
    </location>
</feature>
<feature type="domain" description="Carboxymuconolactone decarboxylase-like" evidence="2">
    <location>
        <begin position="44"/>
        <end position="102"/>
    </location>
</feature>
<dbReference type="Gene3D" id="1.20.1290.10">
    <property type="entry name" value="AhpD-like"/>
    <property type="match status" value="1"/>
</dbReference>
<dbReference type="PANTHER" id="PTHR34846:SF11">
    <property type="entry name" value="4-CARBOXYMUCONOLACTONE DECARBOXYLASE FAMILY PROTEIN (AFU_ORTHOLOGUE AFUA_6G11590)"/>
    <property type="match status" value="1"/>
</dbReference>
<keyword evidence="5" id="KW-1185">Reference proteome</keyword>
<dbReference type="SUPFAM" id="SSF69118">
    <property type="entry name" value="AhpD-like"/>
    <property type="match status" value="1"/>
</dbReference>
<dbReference type="InterPro" id="IPR000073">
    <property type="entry name" value="AB_hydrolase_1"/>
</dbReference>
<dbReference type="GO" id="GO:0051920">
    <property type="term" value="F:peroxiredoxin activity"/>
    <property type="evidence" value="ECO:0007669"/>
    <property type="project" value="InterPro"/>
</dbReference>
<dbReference type="AlphaFoldDB" id="A0A8H6TSH7"/>
<dbReference type="Proteomes" id="UP000613580">
    <property type="component" value="Unassembled WGS sequence"/>
</dbReference>
<evidence type="ECO:0000313" key="5">
    <source>
        <dbReference type="Proteomes" id="UP000613580"/>
    </source>
</evidence>
<reference evidence="4" key="1">
    <citation type="submission" date="2020-05" db="EMBL/GenBank/DDBJ databases">
        <title>Mycena genomes resolve the evolution of fungal bioluminescence.</title>
        <authorList>
            <person name="Tsai I.J."/>
        </authorList>
    </citation>
    <scope>NUCLEOTIDE SEQUENCE</scope>
    <source>
        <strain evidence="4">110903Hualien_Pintung</strain>
    </source>
</reference>
<sequence>MSSFSRYVPGRFPEPGTSPIADRIRERRGARGLTPLDGTLLHVPAVAEGWNTLLGAVRTKGALPGDVRELMILRVAARNHAAFEWIHHEHVGRDHGLTTAHLWAIRDTRSPLQPAVLSPLYATALAFADHSTVSVKVPQEVMTELREQLKPLASRVNLPVEDLLVEAAAVVASYNMVSRFLVSLDIAGSADNHVPWPVDAREYNISLDPDTTLHATTLETHPDAPWIVFSNSLLTNASMWDWVIPSIIAPTGESTWPFKGTYNILLHDQRGHGKSSTPSTNCTMTILAHDIAHLISSLIPSGKAKCVIGVSQGGAAVLAFGALYPTLTSGIVSCDTGPATPPANVQAWKDRIALAKTEGIEKLAAVTVDRWFPVPSRCGQGGSRPGRAAAVAKMIETTTIPGFELGAGALMAYDLLKPLSEDGVDLLHTGADVKVLLVAGALDGAGAVAKGMKGLKEKWVEATPAAKVDFVEIPGAGHLPMIDETEEFWRVVGPFVSSL</sequence>
<dbReference type="OrthoDB" id="9998495at2759"/>